<dbReference type="InterPro" id="IPR051801">
    <property type="entry name" value="GH28_Enzymes"/>
</dbReference>
<evidence type="ECO:0000259" key="5">
    <source>
        <dbReference type="Pfam" id="PF12708"/>
    </source>
</evidence>
<evidence type="ECO:0000313" key="6">
    <source>
        <dbReference type="EMBL" id="TWU30474.1"/>
    </source>
</evidence>
<evidence type="ECO:0000256" key="1">
    <source>
        <dbReference type="ARBA" id="ARBA00008834"/>
    </source>
</evidence>
<dbReference type="Gene3D" id="2.160.20.10">
    <property type="entry name" value="Single-stranded right-handed beta-helix, Pectin lyase-like"/>
    <property type="match status" value="1"/>
</dbReference>
<dbReference type="PANTHER" id="PTHR31339">
    <property type="entry name" value="PECTIN LYASE-RELATED"/>
    <property type="match status" value="1"/>
</dbReference>
<evidence type="ECO:0000256" key="4">
    <source>
        <dbReference type="RuleBase" id="RU361169"/>
    </source>
</evidence>
<reference evidence="6 7" key="1">
    <citation type="submission" date="2019-02" db="EMBL/GenBank/DDBJ databases">
        <title>Deep-cultivation of Planctomycetes and their phenomic and genomic characterization uncovers novel biology.</title>
        <authorList>
            <person name="Wiegand S."/>
            <person name="Jogler M."/>
            <person name="Boedeker C."/>
            <person name="Pinto D."/>
            <person name="Vollmers J."/>
            <person name="Rivas-Marin E."/>
            <person name="Kohn T."/>
            <person name="Peeters S.H."/>
            <person name="Heuer A."/>
            <person name="Rast P."/>
            <person name="Oberbeckmann S."/>
            <person name="Bunk B."/>
            <person name="Jeske O."/>
            <person name="Meyerdierks A."/>
            <person name="Storesund J.E."/>
            <person name="Kallscheuer N."/>
            <person name="Luecker S."/>
            <person name="Lage O.M."/>
            <person name="Pohl T."/>
            <person name="Merkel B.J."/>
            <person name="Hornburger P."/>
            <person name="Mueller R.-W."/>
            <person name="Bruemmer F."/>
            <person name="Labrenz M."/>
            <person name="Spormann A.M."/>
            <person name="Op Den Camp H."/>
            <person name="Overmann J."/>
            <person name="Amann R."/>
            <person name="Jetten M.S.M."/>
            <person name="Mascher T."/>
            <person name="Medema M.H."/>
            <person name="Devos D.P."/>
            <person name="Kaster A.-K."/>
            <person name="Ovreas L."/>
            <person name="Rohde M."/>
            <person name="Galperin M.Y."/>
            <person name="Jogler C."/>
        </authorList>
    </citation>
    <scope>NUCLEOTIDE SEQUENCE [LARGE SCALE GENOMIC DNA]</scope>
    <source>
        <strain evidence="6 7">Pla144</strain>
    </source>
</reference>
<dbReference type="EC" id="3.2.1.15" evidence="6"/>
<dbReference type="Proteomes" id="UP000318437">
    <property type="component" value="Unassembled WGS sequence"/>
</dbReference>
<comment type="caution">
    <text evidence="6">The sequence shown here is derived from an EMBL/GenBank/DDBJ whole genome shotgun (WGS) entry which is preliminary data.</text>
</comment>
<dbReference type="RefSeq" id="WP_197530411.1">
    <property type="nucleotide sequence ID" value="NZ_SJPS01000001.1"/>
</dbReference>
<keyword evidence="2 4" id="KW-0378">Hydrolase</keyword>
<dbReference type="GO" id="GO:0005975">
    <property type="term" value="P:carbohydrate metabolic process"/>
    <property type="evidence" value="ECO:0007669"/>
    <property type="project" value="InterPro"/>
</dbReference>
<dbReference type="SUPFAM" id="SSF51126">
    <property type="entry name" value="Pectin lyase-like"/>
    <property type="match status" value="1"/>
</dbReference>
<dbReference type="InterPro" id="IPR011050">
    <property type="entry name" value="Pectin_lyase_fold/virulence"/>
</dbReference>
<evidence type="ECO:0000256" key="3">
    <source>
        <dbReference type="ARBA" id="ARBA00023295"/>
    </source>
</evidence>
<dbReference type="InterPro" id="IPR012334">
    <property type="entry name" value="Pectin_lyas_fold"/>
</dbReference>
<dbReference type="PANTHER" id="PTHR31339:SF9">
    <property type="entry name" value="PLASMIN AND FIBRONECTIN-BINDING PROTEIN A"/>
    <property type="match status" value="1"/>
</dbReference>
<keyword evidence="3 4" id="KW-0326">Glycosidase</keyword>
<organism evidence="6 7">
    <name type="scientific">Bythopirellula polymerisocia</name>
    <dbReference type="NCBI Taxonomy" id="2528003"/>
    <lineage>
        <taxon>Bacteria</taxon>
        <taxon>Pseudomonadati</taxon>
        <taxon>Planctomycetota</taxon>
        <taxon>Planctomycetia</taxon>
        <taxon>Pirellulales</taxon>
        <taxon>Lacipirellulaceae</taxon>
        <taxon>Bythopirellula</taxon>
    </lineage>
</organism>
<accession>A0A5C6D3M6</accession>
<dbReference type="Pfam" id="PF00295">
    <property type="entry name" value="Glyco_hydro_28"/>
    <property type="match status" value="1"/>
</dbReference>
<dbReference type="PROSITE" id="PS00502">
    <property type="entry name" value="POLYGALACTURONASE"/>
    <property type="match status" value="1"/>
</dbReference>
<dbReference type="EMBL" id="SJPS01000001">
    <property type="protein sequence ID" value="TWU30474.1"/>
    <property type="molecule type" value="Genomic_DNA"/>
</dbReference>
<dbReference type="InterPro" id="IPR000743">
    <property type="entry name" value="Glyco_hydro_28"/>
</dbReference>
<evidence type="ECO:0000313" key="7">
    <source>
        <dbReference type="Proteomes" id="UP000318437"/>
    </source>
</evidence>
<evidence type="ECO:0000256" key="2">
    <source>
        <dbReference type="ARBA" id="ARBA00022801"/>
    </source>
</evidence>
<proteinExistence type="inferred from homology"/>
<comment type="similarity">
    <text evidence="1 4">Belongs to the glycosyl hydrolase 28 family.</text>
</comment>
<dbReference type="AlphaFoldDB" id="A0A5C6D3M6"/>
<dbReference type="SMART" id="SM00710">
    <property type="entry name" value="PbH1"/>
    <property type="match status" value="5"/>
</dbReference>
<dbReference type="InterPro" id="IPR006626">
    <property type="entry name" value="PbH1"/>
</dbReference>
<feature type="domain" description="Rhamnogalacturonase A/B/Epimerase-like pectate lyase" evidence="5">
    <location>
        <begin position="56"/>
        <end position="109"/>
    </location>
</feature>
<protein>
    <submittedName>
        <fullName evidence="6">Polygalacturonase</fullName>
        <ecNumber evidence="6">3.2.1.15</ecNumber>
    </submittedName>
</protein>
<keyword evidence="7" id="KW-1185">Reference proteome</keyword>
<gene>
    <name evidence="6" type="primary">pgl_1</name>
    <name evidence="6" type="ORF">Pla144_12610</name>
</gene>
<dbReference type="GO" id="GO:0004650">
    <property type="term" value="F:polygalacturonase activity"/>
    <property type="evidence" value="ECO:0007669"/>
    <property type="project" value="UniProtKB-EC"/>
</dbReference>
<dbReference type="InterPro" id="IPR024535">
    <property type="entry name" value="RHGA/B-epi-like_pectate_lyase"/>
</dbReference>
<dbReference type="Pfam" id="PF12708">
    <property type="entry name" value="Pect-lyase_RHGA_epim"/>
    <property type="match status" value="1"/>
</dbReference>
<sequence>MKHLIWLLFTTITSIAVYSNSTSAVVAELKHSDWDSVPSILAQIKSPEFPDRDFLVTDFGAIGDGNFDCHAAFQAAITECANSGGGRVVAPAGRWFVKGPIHLLSKVNLHLEKDATITFSTTPEDYLPMVLTRFEGTEVMNYSPLIYAFEQENIAITGEGVLDGQAGPNRWWNWKGHWGGADETGWHRGDPDQIKDVEKLVLLADAGVPPGERIFGKGHFLRSSFIQPYRSKNVLIEGVKFMNSPMWVINPVLSSNLTIRNVTVDSHGPNNDGCDPESCRNVLIENCLFNTGDDCIAIKSGRNVDGRRINVPSENIIIRGCTMKDGHGGVVLGSEMSGGIRNIFVEDCQMSSPQLERAIRLKSNSLRGGFLENLFVRNIEVGEVSEAVLSINLQYWDESGEFFPAVRNIFLENVTSQKCQYPLYLVGLPEQPIDHVYLKNCRFYNASEPSVIENVKHMFFLDVSQPR</sequence>
<name>A0A5C6D3M6_9BACT</name>